<dbReference type="PANTHER" id="PTHR36964:SF1">
    <property type="entry name" value="PROTEIN-METHIONINE-SULFOXIDE REDUCTASE HEME-BINDING SUBUNIT MSRQ"/>
    <property type="match status" value="1"/>
</dbReference>
<evidence type="ECO:0000256" key="5">
    <source>
        <dbReference type="ARBA" id="ARBA00022989"/>
    </source>
</evidence>
<feature type="domain" description="Ferric oxidoreductase" evidence="9">
    <location>
        <begin position="47"/>
        <end position="161"/>
    </location>
</feature>
<evidence type="ECO:0000256" key="3">
    <source>
        <dbReference type="ARBA" id="ARBA00022617"/>
    </source>
</evidence>
<keyword evidence="5 8" id="KW-1133">Transmembrane helix</keyword>
<dbReference type="GO" id="GO:0020037">
    <property type="term" value="F:heme binding"/>
    <property type="evidence" value="ECO:0007669"/>
    <property type="project" value="UniProtKB-UniRule"/>
</dbReference>
<protein>
    <recommendedName>
        <fullName evidence="8">Protein-methionine-sulfoxide reductase heme-binding subunit MsrQ</fullName>
    </recommendedName>
    <alternativeName>
        <fullName evidence="8">Flavocytochrome MsrQ</fullName>
    </alternativeName>
</protein>
<dbReference type="GO" id="GO:0009055">
    <property type="term" value="F:electron transfer activity"/>
    <property type="evidence" value="ECO:0007669"/>
    <property type="project" value="UniProtKB-UniRule"/>
</dbReference>
<accession>A0A317MRU7</accession>
<comment type="subcellular location">
    <subcellularLocation>
        <location evidence="8">Cell membrane</location>
        <topology evidence="8">Multi-pass membrane protein</topology>
    </subcellularLocation>
    <subcellularLocation>
        <location evidence="1">Membrane</location>
        <topology evidence="1">Multi-pass membrane protein</topology>
    </subcellularLocation>
</comment>
<comment type="similarity">
    <text evidence="8">Belongs to the MsrQ family.</text>
</comment>
<feature type="transmembrane region" description="Helical" evidence="8">
    <location>
        <begin position="152"/>
        <end position="169"/>
    </location>
</feature>
<dbReference type="Proteomes" id="UP000246569">
    <property type="component" value="Unassembled WGS sequence"/>
</dbReference>
<comment type="caution">
    <text evidence="8">Lacks conserved residue(s) required for the propagation of feature annotation.</text>
</comment>
<dbReference type="OrthoDB" id="9788328at2"/>
<dbReference type="GO" id="GO:0030091">
    <property type="term" value="P:protein repair"/>
    <property type="evidence" value="ECO:0007669"/>
    <property type="project" value="UniProtKB-UniRule"/>
</dbReference>
<proteinExistence type="inferred from homology"/>
<feature type="transmembrane region" description="Helical" evidence="8">
    <location>
        <begin position="52"/>
        <end position="68"/>
    </location>
</feature>
<feature type="transmembrane region" description="Helical" evidence="8">
    <location>
        <begin position="80"/>
        <end position="98"/>
    </location>
</feature>
<evidence type="ECO:0000256" key="7">
    <source>
        <dbReference type="ARBA" id="ARBA00023136"/>
    </source>
</evidence>
<keyword evidence="6 8" id="KW-0408">Iron</keyword>
<dbReference type="InterPro" id="IPR022837">
    <property type="entry name" value="MsrQ-like"/>
</dbReference>
<dbReference type="EMBL" id="QGTJ01000012">
    <property type="protein sequence ID" value="PWV59100.1"/>
    <property type="molecule type" value="Genomic_DNA"/>
</dbReference>
<comment type="subunit">
    <text evidence="8">Heterodimer of a catalytic subunit (MsrP) and a heme-binding subunit (MsrQ).</text>
</comment>
<keyword evidence="8" id="KW-1003">Cell membrane</keyword>
<reference evidence="10 11" key="1">
    <citation type="submission" date="2018-05" db="EMBL/GenBank/DDBJ databases">
        <title>Genomic Encyclopedia of Type Strains, Phase IV (KMG-IV): sequencing the most valuable type-strain genomes for metagenomic binning, comparative biology and taxonomic classification.</title>
        <authorList>
            <person name="Goeker M."/>
        </authorList>
    </citation>
    <scope>NUCLEOTIDE SEQUENCE [LARGE SCALE GENOMIC DNA]</scope>
    <source>
        <strain evidence="10 11">DSM 23606</strain>
    </source>
</reference>
<dbReference type="PANTHER" id="PTHR36964">
    <property type="entry name" value="PROTEIN-METHIONINE-SULFOXIDE REDUCTASE HEME-BINDING SUBUNIT MSRQ"/>
    <property type="match status" value="1"/>
</dbReference>
<dbReference type="RefSeq" id="WP_110019929.1">
    <property type="nucleotide sequence ID" value="NZ_QGTJ01000012.1"/>
</dbReference>
<dbReference type="GO" id="GO:0046872">
    <property type="term" value="F:metal ion binding"/>
    <property type="evidence" value="ECO:0007669"/>
    <property type="project" value="UniProtKB-KW"/>
</dbReference>
<dbReference type="GO" id="GO:0005886">
    <property type="term" value="C:plasma membrane"/>
    <property type="evidence" value="ECO:0007669"/>
    <property type="project" value="UniProtKB-SubCell"/>
</dbReference>
<evidence type="ECO:0000256" key="8">
    <source>
        <dbReference type="HAMAP-Rule" id="MF_01207"/>
    </source>
</evidence>
<keyword evidence="8" id="KW-0285">Flavoprotein</keyword>
<evidence type="ECO:0000313" key="10">
    <source>
        <dbReference type="EMBL" id="PWV59100.1"/>
    </source>
</evidence>
<sequence>MSKTARARAWYKPPLFLAALLPFLTLLWRGFDGTLGANPVETISHATGDWALRFLCLTLCCTPLRRLSGQSWPLRLRRMLGLYAFFYASLHVLTYFALDLEFDFAQLGAEVIKRPWICVGFIAYLLLIPLAVTSTQAMMKRLGRRWAALHRAIYAISILAVLHFLWLVKADVREPLLYALILAVLFGWRLRERWLNRTPARPQATTVSRAG</sequence>
<comment type="cofactor">
    <cofactor evidence="8">
        <name>FMN</name>
        <dbReference type="ChEBI" id="CHEBI:58210"/>
    </cofactor>
    <text evidence="8">Binds 1 FMN per subunit.</text>
</comment>
<comment type="function">
    <text evidence="8">Part of the MsrPQ system that repairs oxidized periplasmic proteins containing methionine sulfoxide residues (Met-O), using respiratory chain electrons. Thus protects these proteins from oxidative-stress damage caused by reactive species of oxygen and chlorine generated by the host defense mechanisms. MsrPQ is essential for the maintenance of envelope integrity under bleach stress, rescuing a wide series of structurally unrelated periplasmic proteins from methionine oxidation. MsrQ provides electrons for reduction to the reductase catalytic subunit MsrP, using the quinone pool of the respiratory chain.</text>
</comment>
<evidence type="ECO:0000256" key="4">
    <source>
        <dbReference type="ARBA" id="ARBA00022692"/>
    </source>
</evidence>
<evidence type="ECO:0000259" key="9">
    <source>
        <dbReference type="Pfam" id="PF01794"/>
    </source>
</evidence>
<keyword evidence="3 8" id="KW-0349">Heme</keyword>
<dbReference type="InterPro" id="IPR013130">
    <property type="entry name" value="Fe3_Rdtase_TM_dom"/>
</dbReference>
<comment type="cofactor">
    <cofactor evidence="8">
        <name>heme b</name>
        <dbReference type="ChEBI" id="CHEBI:60344"/>
    </cofactor>
    <text evidence="8">Binds 1 heme b (iron(II)-protoporphyrin IX) group per subunit.</text>
</comment>
<dbReference type="GO" id="GO:0010181">
    <property type="term" value="F:FMN binding"/>
    <property type="evidence" value="ECO:0007669"/>
    <property type="project" value="UniProtKB-UniRule"/>
</dbReference>
<dbReference type="Pfam" id="PF01794">
    <property type="entry name" value="Ferric_reduct"/>
    <property type="match status" value="1"/>
</dbReference>
<keyword evidence="8" id="KW-0288">FMN</keyword>
<keyword evidence="11" id="KW-1185">Reference proteome</keyword>
<evidence type="ECO:0000256" key="6">
    <source>
        <dbReference type="ARBA" id="ARBA00023004"/>
    </source>
</evidence>
<feature type="transmembrane region" description="Helical" evidence="8">
    <location>
        <begin position="175"/>
        <end position="191"/>
    </location>
</feature>
<gene>
    <name evidence="8" type="primary">msrQ</name>
    <name evidence="10" type="ORF">C7443_11299</name>
</gene>
<keyword evidence="2 8" id="KW-0813">Transport</keyword>
<keyword evidence="7 8" id="KW-0472">Membrane</keyword>
<comment type="caution">
    <text evidence="10">The sequence shown here is derived from an EMBL/GenBank/DDBJ whole genome shotgun (WGS) entry which is preliminary data.</text>
</comment>
<dbReference type="GO" id="GO:0016679">
    <property type="term" value="F:oxidoreductase activity, acting on diphenols and related substances as donors"/>
    <property type="evidence" value="ECO:0007669"/>
    <property type="project" value="TreeGrafter"/>
</dbReference>
<dbReference type="HAMAP" id="MF_01207">
    <property type="entry name" value="MsrQ"/>
    <property type="match status" value="1"/>
</dbReference>
<name>A0A317MRU7_9GAMM</name>
<keyword evidence="4 8" id="KW-0812">Transmembrane</keyword>
<dbReference type="AlphaFoldDB" id="A0A317MRU7"/>
<feature type="transmembrane region" description="Helical" evidence="8">
    <location>
        <begin position="114"/>
        <end position="132"/>
    </location>
</feature>
<evidence type="ECO:0000256" key="2">
    <source>
        <dbReference type="ARBA" id="ARBA00022448"/>
    </source>
</evidence>
<evidence type="ECO:0000313" key="11">
    <source>
        <dbReference type="Proteomes" id="UP000246569"/>
    </source>
</evidence>
<keyword evidence="8" id="KW-0479">Metal-binding</keyword>
<keyword evidence="8" id="KW-0249">Electron transport</keyword>
<organism evidence="10 11">
    <name type="scientific">Plasticicumulans acidivorans</name>
    <dbReference type="NCBI Taxonomy" id="886464"/>
    <lineage>
        <taxon>Bacteria</taxon>
        <taxon>Pseudomonadati</taxon>
        <taxon>Pseudomonadota</taxon>
        <taxon>Gammaproteobacteria</taxon>
        <taxon>Candidatus Competibacteraceae</taxon>
        <taxon>Plasticicumulans</taxon>
    </lineage>
</organism>
<evidence type="ECO:0000256" key="1">
    <source>
        <dbReference type="ARBA" id="ARBA00004141"/>
    </source>
</evidence>